<keyword evidence="1" id="KW-1133">Transmembrane helix</keyword>
<sequence length="80" mass="9252">MGAPSKDGKWIRVPYLRFLGMALFLLSLIVANFVTSGEGPWGIGWNTFYVTWLSYVILIVTSFIFIYRQNREEDKRGESK</sequence>
<evidence type="ECO:0000313" key="2">
    <source>
        <dbReference type="EMBL" id="QUL99366.1"/>
    </source>
</evidence>
<proteinExistence type="predicted"/>
<reference evidence="2" key="2">
    <citation type="journal article" date="2023" name="Biology">
        <title>Prokaryotic Life Associated with Coal-Fire Gas Vents Revealed by Metagenomics.</title>
        <authorList>
            <person name="Kadnikov V.V."/>
            <person name="Mardanov A.V."/>
            <person name="Beletsky A.V."/>
            <person name="Karnachuk O.V."/>
            <person name="Ravin N.V."/>
        </authorList>
    </citation>
    <scope>NUCLEOTIDE SEQUENCE</scope>
    <source>
        <strain evidence="2">Bu02</strain>
    </source>
</reference>
<feature type="transmembrane region" description="Helical" evidence="1">
    <location>
        <begin position="15"/>
        <end position="35"/>
    </location>
</feature>
<accession>A0AAT9LEA2</accession>
<dbReference type="KEGG" id="fcz:IMF26_04745"/>
<dbReference type="EMBL" id="CP062796">
    <property type="protein sequence ID" value="QUL99366.1"/>
    <property type="molecule type" value="Genomic_DNA"/>
</dbReference>
<evidence type="ECO:0000256" key="1">
    <source>
        <dbReference type="SAM" id="Phobius"/>
    </source>
</evidence>
<protein>
    <submittedName>
        <fullName evidence="2">Uncharacterized protein</fullName>
    </submittedName>
</protein>
<organism evidence="2">
    <name type="scientific">Candidatus Fermentithermobacillus carboniphilus</name>
    <dbReference type="NCBI Taxonomy" id="3085328"/>
    <lineage>
        <taxon>Bacteria</taxon>
        <taxon>Bacillati</taxon>
        <taxon>Bacillota</taxon>
        <taxon>Candidatus Fermentithermobacillia</taxon>
        <taxon>Candidatus Fermentithermobacillales</taxon>
        <taxon>Candidatus Fermentithermobacillaceae</taxon>
        <taxon>Candidatus Fermentithermobacillus</taxon>
    </lineage>
</organism>
<keyword evidence="1" id="KW-0812">Transmembrane</keyword>
<keyword evidence="1" id="KW-0472">Membrane</keyword>
<gene>
    <name evidence="2" type="ORF">IMF26_04745</name>
</gene>
<feature type="transmembrane region" description="Helical" evidence="1">
    <location>
        <begin position="47"/>
        <end position="67"/>
    </location>
</feature>
<reference evidence="2" key="1">
    <citation type="submission" date="2020-10" db="EMBL/GenBank/DDBJ databases">
        <authorList>
            <person name="Kadnikov V."/>
            <person name="Beletsky A.V."/>
            <person name="Mardanov A.V."/>
            <person name="Karnachuk O.V."/>
            <person name="Ravin N.V."/>
        </authorList>
    </citation>
    <scope>NUCLEOTIDE SEQUENCE</scope>
    <source>
        <strain evidence="2">Bu02</strain>
    </source>
</reference>
<dbReference type="AlphaFoldDB" id="A0AAT9LEA2"/>
<name>A0AAT9LEA2_9FIRM</name>